<feature type="compositionally biased region" description="Basic and acidic residues" evidence="1">
    <location>
        <begin position="13"/>
        <end position="22"/>
    </location>
</feature>
<sequence length="276" mass="30859">MSRGRPAPRPYRPHRDAADTARHVRAPPGCLTIRPMPHPSLCPSCRQPAENHRFEARDGADLHIDLCFACQGLWFDPQENTRLAPAAVLALFELLHRHRGDAHRPLAQRLQCPRCDKALEPGFDLGQGGRYRTYRCAARHGRFSTFGAFMVEKGFVRHLSSLEIDALATRVGTIACTACGGAVDIRNDHACPYCRSALSLLDPQAVDKALERHARAARSAAEPARPEALADALIAMERDRERERRERQREAFTSTTSERFDLLAAGVELVWSLLKR</sequence>
<gene>
    <name evidence="3" type="ORF">SAMN04489708_12665</name>
</gene>
<proteinExistence type="predicted"/>
<organism evidence="3 4">
    <name type="scientific">Paracidovorax cattleyae</name>
    <dbReference type="NCBI Taxonomy" id="80868"/>
    <lineage>
        <taxon>Bacteria</taxon>
        <taxon>Pseudomonadati</taxon>
        <taxon>Pseudomonadota</taxon>
        <taxon>Betaproteobacteria</taxon>
        <taxon>Burkholderiales</taxon>
        <taxon>Comamonadaceae</taxon>
        <taxon>Paracidovorax</taxon>
    </lineage>
</organism>
<dbReference type="Proteomes" id="UP000199317">
    <property type="component" value="Unassembled WGS sequence"/>
</dbReference>
<keyword evidence="4" id="KW-1185">Reference proteome</keyword>
<evidence type="ECO:0000313" key="4">
    <source>
        <dbReference type="Proteomes" id="UP000199317"/>
    </source>
</evidence>
<dbReference type="AlphaFoldDB" id="A0A1H0VJY6"/>
<keyword evidence="3" id="KW-0862">Zinc</keyword>
<name>A0A1H0VJY6_9BURK</name>
<dbReference type="EMBL" id="FNJL01000026">
    <property type="protein sequence ID" value="SDP78515.1"/>
    <property type="molecule type" value="Genomic_DNA"/>
</dbReference>
<dbReference type="GO" id="GO:0008270">
    <property type="term" value="F:zinc ion binding"/>
    <property type="evidence" value="ECO:0007669"/>
    <property type="project" value="UniProtKB-KW"/>
</dbReference>
<reference evidence="4" key="1">
    <citation type="submission" date="2016-10" db="EMBL/GenBank/DDBJ databases">
        <authorList>
            <person name="Varghese N."/>
            <person name="Submissions S."/>
        </authorList>
    </citation>
    <scope>NUCLEOTIDE SEQUENCE [LARGE SCALE GENOMIC DNA]</scope>
    <source>
        <strain evidence="4">DSM 17101</strain>
    </source>
</reference>
<feature type="region of interest" description="Disordered" evidence="1">
    <location>
        <begin position="1"/>
        <end position="24"/>
    </location>
</feature>
<keyword evidence="3" id="KW-0863">Zinc-finger</keyword>
<evidence type="ECO:0000313" key="3">
    <source>
        <dbReference type="EMBL" id="SDP78515.1"/>
    </source>
</evidence>
<keyword evidence="3" id="KW-0479">Metal-binding</keyword>
<protein>
    <submittedName>
        <fullName evidence="3">Transcription factor zinc-finger</fullName>
    </submittedName>
</protein>
<dbReference type="InterPro" id="IPR027392">
    <property type="entry name" value="TF_Znf"/>
</dbReference>
<accession>A0A1H0VJY6</accession>
<evidence type="ECO:0000256" key="1">
    <source>
        <dbReference type="SAM" id="MobiDB-lite"/>
    </source>
</evidence>
<evidence type="ECO:0000259" key="2">
    <source>
        <dbReference type="Pfam" id="PF13453"/>
    </source>
</evidence>
<dbReference type="Pfam" id="PF13453">
    <property type="entry name" value="Zn_ribbon_TFIIB"/>
    <property type="match status" value="1"/>
</dbReference>
<feature type="domain" description="Transcription factor zinc-finger" evidence="2">
    <location>
        <begin position="42"/>
        <end position="82"/>
    </location>
</feature>